<dbReference type="RefSeq" id="WP_183365457.1">
    <property type="nucleotide sequence ID" value="NZ_JACIEZ010000002.1"/>
</dbReference>
<dbReference type="Proteomes" id="UP000528286">
    <property type="component" value="Unassembled WGS sequence"/>
</dbReference>
<comment type="caution">
    <text evidence="2">The sequence shown here is derived from an EMBL/GenBank/DDBJ whole genome shotgun (WGS) entry which is preliminary data.</text>
</comment>
<feature type="chain" id="PRO_5031567840" evidence="1">
    <location>
        <begin position="21"/>
        <end position="127"/>
    </location>
</feature>
<evidence type="ECO:0000313" key="3">
    <source>
        <dbReference type="Proteomes" id="UP000528286"/>
    </source>
</evidence>
<organism evidence="2 3">
    <name type="scientific">Gellertiella hungarica</name>
    <dbReference type="NCBI Taxonomy" id="1572859"/>
    <lineage>
        <taxon>Bacteria</taxon>
        <taxon>Pseudomonadati</taxon>
        <taxon>Pseudomonadota</taxon>
        <taxon>Alphaproteobacteria</taxon>
        <taxon>Hyphomicrobiales</taxon>
        <taxon>Rhizobiaceae</taxon>
        <taxon>Gellertiella</taxon>
    </lineage>
</organism>
<name>A0A7W6NK63_9HYPH</name>
<sequence length="127" mass="13856">MKTLCLLAALAALPAAPALADELIGSYRAYIGEDDLYNSSGERLRQPWQVLRQDRANFHKFGIAQRGDEDDDFFASAENRANMEYMVQHGSIARSAAKALVRGGVMVTVEIYGNGDEGDFVNVTVGN</sequence>
<feature type="signal peptide" evidence="1">
    <location>
        <begin position="1"/>
        <end position="20"/>
    </location>
</feature>
<keyword evidence="1" id="KW-0732">Signal</keyword>
<protein>
    <submittedName>
        <fullName evidence="2">Uncharacterized protein</fullName>
    </submittedName>
</protein>
<keyword evidence="3" id="KW-1185">Reference proteome</keyword>
<gene>
    <name evidence="2" type="ORF">GGR23_001401</name>
</gene>
<reference evidence="2 3" key="1">
    <citation type="submission" date="2020-08" db="EMBL/GenBank/DDBJ databases">
        <title>Genomic Encyclopedia of Type Strains, Phase IV (KMG-IV): sequencing the most valuable type-strain genomes for metagenomic binning, comparative biology and taxonomic classification.</title>
        <authorList>
            <person name="Goeker M."/>
        </authorList>
    </citation>
    <scope>NUCLEOTIDE SEQUENCE [LARGE SCALE GENOMIC DNA]</scope>
    <source>
        <strain evidence="2 3">DSM 29853</strain>
    </source>
</reference>
<proteinExistence type="predicted"/>
<evidence type="ECO:0000313" key="2">
    <source>
        <dbReference type="EMBL" id="MBB4064224.1"/>
    </source>
</evidence>
<evidence type="ECO:0000256" key="1">
    <source>
        <dbReference type="SAM" id="SignalP"/>
    </source>
</evidence>
<dbReference type="EMBL" id="JACIEZ010000002">
    <property type="protein sequence ID" value="MBB4064224.1"/>
    <property type="molecule type" value="Genomic_DNA"/>
</dbReference>
<dbReference type="AlphaFoldDB" id="A0A7W6NK63"/>
<accession>A0A7W6NK63</accession>